<evidence type="ECO:0000256" key="1">
    <source>
        <dbReference type="SAM" id="SignalP"/>
    </source>
</evidence>
<dbReference type="AlphaFoldDB" id="A0AA39XGW6"/>
<keyword evidence="3" id="KW-1185">Reference proteome</keyword>
<dbReference type="Proteomes" id="UP001175000">
    <property type="component" value="Unassembled WGS sequence"/>
</dbReference>
<reference evidence="2" key="1">
    <citation type="submission" date="2023-06" db="EMBL/GenBank/DDBJ databases">
        <title>Genome-scale phylogeny and comparative genomics of the fungal order Sordariales.</title>
        <authorList>
            <consortium name="Lawrence Berkeley National Laboratory"/>
            <person name="Hensen N."/>
            <person name="Bonometti L."/>
            <person name="Westerberg I."/>
            <person name="Brannstrom I.O."/>
            <person name="Guillou S."/>
            <person name="Cros-Aarteil S."/>
            <person name="Calhoun S."/>
            <person name="Haridas S."/>
            <person name="Kuo A."/>
            <person name="Mondo S."/>
            <person name="Pangilinan J."/>
            <person name="Riley R."/>
            <person name="Labutti K."/>
            <person name="Andreopoulos B."/>
            <person name="Lipzen A."/>
            <person name="Chen C."/>
            <person name="Yanf M."/>
            <person name="Daum C."/>
            <person name="Ng V."/>
            <person name="Clum A."/>
            <person name="Steindorff A."/>
            <person name="Ohm R."/>
            <person name="Martin F."/>
            <person name="Silar P."/>
            <person name="Natvig D."/>
            <person name="Lalanne C."/>
            <person name="Gautier V."/>
            <person name="Ament-Velasquez S.L."/>
            <person name="Kruys A."/>
            <person name="Hutchinson M.I."/>
            <person name="Powell A.J."/>
            <person name="Barry K."/>
            <person name="Miller A.N."/>
            <person name="Grigoriev I.V."/>
            <person name="Debuchy R."/>
            <person name="Gladieux P."/>
            <person name="Thoren M.H."/>
            <person name="Johannesson H."/>
        </authorList>
    </citation>
    <scope>NUCLEOTIDE SEQUENCE</scope>
    <source>
        <strain evidence="2">CBS 606.72</strain>
    </source>
</reference>
<evidence type="ECO:0000313" key="2">
    <source>
        <dbReference type="EMBL" id="KAK0633778.1"/>
    </source>
</evidence>
<organism evidence="2 3">
    <name type="scientific">Immersiella caudata</name>
    <dbReference type="NCBI Taxonomy" id="314043"/>
    <lineage>
        <taxon>Eukaryota</taxon>
        <taxon>Fungi</taxon>
        <taxon>Dikarya</taxon>
        <taxon>Ascomycota</taxon>
        <taxon>Pezizomycotina</taxon>
        <taxon>Sordariomycetes</taxon>
        <taxon>Sordariomycetidae</taxon>
        <taxon>Sordariales</taxon>
        <taxon>Lasiosphaeriaceae</taxon>
        <taxon>Immersiella</taxon>
    </lineage>
</organism>
<proteinExistence type="predicted"/>
<evidence type="ECO:0000313" key="3">
    <source>
        <dbReference type="Proteomes" id="UP001175000"/>
    </source>
</evidence>
<name>A0AA39XGW6_9PEZI</name>
<sequence length="79" mass="8428">MRVALSWLICSFAVLPLAGTFLPTPRWGWLGRVVVMTSISLVVTGTCPLEATAQVPHVRITVPSRITAAGGLLLVSRNT</sequence>
<accession>A0AA39XGW6</accession>
<protein>
    <submittedName>
        <fullName evidence="2">Uncharacterized protein</fullName>
    </submittedName>
</protein>
<comment type="caution">
    <text evidence="2">The sequence shown here is derived from an EMBL/GenBank/DDBJ whole genome shotgun (WGS) entry which is preliminary data.</text>
</comment>
<keyword evidence="1" id="KW-0732">Signal</keyword>
<gene>
    <name evidence="2" type="ORF">B0T14DRAFT_507846</name>
</gene>
<feature type="signal peptide" evidence="1">
    <location>
        <begin position="1"/>
        <end position="20"/>
    </location>
</feature>
<dbReference type="EMBL" id="JAULSU010000001">
    <property type="protein sequence ID" value="KAK0633778.1"/>
    <property type="molecule type" value="Genomic_DNA"/>
</dbReference>
<feature type="chain" id="PRO_5041331240" evidence="1">
    <location>
        <begin position="21"/>
        <end position="79"/>
    </location>
</feature>